<sequence length="77" mass="8863">MQALLNIKELARCTGLAVQTIYNRLNTCGDLPPAIRLGRSLRWREEDVEYWISTKVEFSSSHKQQGFAAPLSRRKRS</sequence>
<keyword evidence="3" id="KW-1185">Reference proteome</keyword>
<proteinExistence type="predicted"/>
<dbReference type="InterPro" id="IPR009061">
    <property type="entry name" value="DNA-bd_dom_put_sf"/>
</dbReference>
<dbReference type="Proteomes" id="UP001549691">
    <property type="component" value="Unassembled WGS sequence"/>
</dbReference>
<dbReference type="SUPFAM" id="SSF46955">
    <property type="entry name" value="Putative DNA-binding domain"/>
    <property type="match status" value="1"/>
</dbReference>
<dbReference type="EMBL" id="JBEWZI010000013">
    <property type="protein sequence ID" value="MET7015150.1"/>
    <property type="molecule type" value="Genomic_DNA"/>
</dbReference>
<reference evidence="2 3" key="1">
    <citation type="submission" date="2024-07" db="EMBL/GenBank/DDBJ databases">
        <title>Uliginosibacterium flavum JJ3220;KACC:17644.</title>
        <authorList>
            <person name="Kim M.K."/>
        </authorList>
    </citation>
    <scope>NUCLEOTIDE SEQUENCE [LARGE SCALE GENOMIC DNA]</scope>
    <source>
        <strain evidence="2 3">KACC:17644</strain>
    </source>
</reference>
<comment type="caution">
    <text evidence="2">The sequence shown here is derived from an EMBL/GenBank/DDBJ whole genome shotgun (WGS) entry which is preliminary data.</text>
</comment>
<organism evidence="2 3">
    <name type="scientific">Uliginosibacterium flavum</name>
    <dbReference type="NCBI Taxonomy" id="1396831"/>
    <lineage>
        <taxon>Bacteria</taxon>
        <taxon>Pseudomonadati</taxon>
        <taxon>Pseudomonadota</taxon>
        <taxon>Betaproteobacteria</taxon>
        <taxon>Rhodocyclales</taxon>
        <taxon>Zoogloeaceae</taxon>
        <taxon>Uliginosibacterium</taxon>
    </lineage>
</organism>
<gene>
    <name evidence="2" type="ORF">ABXR19_13220</name>
</gene>
<evidence type="ECO:0000313" key="2">
    <source>
        <dbReference type="EMBL" id="MET7015150.1"/>
    </source>
</evidence>
<dbReference type="InterPro" id="IPR041657">
    <property type="entry name" value="HTH_17"/>
</dbReference>
<dbReference type="RefSeq" id="WP_354601610.1">
    <property type="nucleotide sequence ID" value="NZ_JBEWZI010000013.1"/>
</dbReference>
<protein>
    <submittedName>
        <fullName evidence="2">Helix-turn-helix domain-containing protein</fullName>
    </submittedName>
</protein>
<name>A0ABV2TNR0_9RHOO</name>
<evidence type="ECO:0000259" key="1">
    <source>
        <dbReference type="Pfam" id="PF12728"/>
    </source>
</evidence>
<dbReference type="Gene3D" id="1.10.238.160">
    <property type="match status" value="1"/>
</dbReference>
<accession>A0ABV2TNR0</accession>
<evidence type="ECO:0000313" key="3">
    <source>
        <dbReference type="Proteomes" id="UP001549691"/>
    </source>
</evidence>
<dbReference type="Pfam" id="PF12728">
    <property type="entry name" value="HTH_17"/>
    <property type="match status" value="1"/>
</dbReference>
<feature type="domain" description="Helix-turn-helix" evidence="1">
    <location>
        <begin position="4"/>
        <end position="54"/>
    </location>
</feature>